<accession>A0ABZ2LR00</accession>
<organism evidence="3 4">
    <name type="scientific">Pendulispora albinea</name>
    <dbReference type="NCBI Taxonomy" id="2741071"/>
    <lineage>
        <taxon>Bacteria</taxon>
        <taxon>Pseudomonadati</taxon>
        <taxon>Myxococcota</taxon>
        <taxon>Myxococcia</taxon>
        <taxon>Myxococcales</taxon>
        <taxon>Sorangiineae</taxon>
        <taxon>Pendulisporaceae</taxon>
        <taxon>Pendulispora</taxon>
    </lineage>
</organism>
<evidence type="ECO:0008006" key="5">
    <source>
        <dbReference type="Google" id="ProtNLM"/>
    </source>
</evidence>
<dbReference type="EMBL" id="CP089984">
    <property type="protein sequence ID" value="WXB12745.1"/>
    <property type="molecule type" value="Genomic_DNA"/>
</dbReference>
<proteinExistence type="predicted"/>
<keyword evidence="4" id="KW-1185">Reference proteome</keyword>
<feature type="chain" id="PRO_5045820809" description="Tryptophan synthase alpha chain" evidence="2">
    <location>
        <begin position="21"/>
        <end position="229"/>
    </location>
</feature>
<dbReference type="Proteomes" id="UP001370348">
    <property type="component" value="Chromosome"/>
</dbReference>
<feature type="signal peptide" evidence="2">
    <location>
        <begin position="1"/>
        <end position="20"/>
    </location>
</feature>
<sequence length="229" mass="23905">MRRSRRALIAGALACVLVWACTGDLRFAGDAGTPSGADRDGSSDDGQRPHDAGAGGDGGGIFDGGPPRCTLDAECGPFGLRCDPILRICVQCSTDAHCSGDAGWPRCDPALHRCVVCQTNSDCPPTMTCEPTTRRCVFSCEGGSGCIDGRRCDSSRGMCISCTLKSECSLLSCETATGSCTECAGDNDCPSARPHCDRTRGLCAQCVTQHDCPQSSVCDYRSNTCVVVP</sequence>
<evidence type="ECO:0000313" key="3">
    <source>
        <dbReference type="EMBL" id="WXB12745.1"/>
    </source>
</evidence>
<evidence type="ECO:0000256" key="1">
    <source>
        <dbReference type="SAM" id="MobiDB-lite"/>
    </source>
</evidence>
<gene>
    <name evidence="3" type="ORF">LZC94_33455</name>
</gene>
<dbReference type="RefSeq" id="WP_394822366.1">
    <property type="nucleotide sequence ID" value="NZ_CP089984.1"/>
</dbReference>
<name>A0ABZ2LR00_9BACT</name>
<evidence type="ECO:0000313" key="4">
    <source>
        <dbReference type="Proteomes" id="UP001370348"/>
    </source>
</evidence>
<feature type="compositionally biased region" description="Basic and acidic residues" evidence="1">
    <location>
        <begin position="37"/>
        <end position="51"/>
    </location>
</feature>
<feature type="region of interest" description="Disordered" evidence="1">
    <location>
        <begin position="32"/>
        <end position="60"/>
    </location>
</feature>
<reference evidence="3 4" key="1">
    <citation type="submission" date="2021-12" db="EMBL/GenBank/DDBJ databases">
        <title>Discovery of the Pendulisporaceae a myxobacterial family with distinct sporulation behavior and unique specialized metabolism.</title>
        <authorList>
            <person name="Garcia R."/>
            <person name="Popoff A."/>
            <person name="Bader C.D."/>
            <person name="Loehr J."/>
            <person name="Walesch S."/>
            <person name="Walt C."/>
            <person name="Boldt J."/>
            <person name="Bunk B."/>
            <person name="Haeckl F.J.F.P.J."/>
            <person name="Gunesch A.P."/>
            <person name="Birkelbach J."/>
            <person name="Nuebel U."/>
            <person name="Pietschmann T."/>
            <person name="Bach T."/>
            <person name="Mueller R."/>
        </authorList>
    </citation>
    <scope>NUCLEOTIDE SEQUENCE [LARGE SCALE GENOMIC DNA]</scope>
    <source>
        <strain evidence="3 4">MSr11954</strain>
    </source>
</reference>
<evidence type="ECO:0000256" key="2">
    <source>
        <dbReference type="SAM" id="SignalP"/>
    </source>
</evidence>
<keyword evidence="2" id="KW-0732">Signal</keyword>
<protein>
    <recommendedName>
        <fullName evidence="5">Tryptophan synthase alpha chain</fullName>
    </recommendedName>
</protein>